<sequence>MTDQTSLRSGGGLAPRLRQHQVILLEFARVAAQARDMTRLLEIAAEQAARAIGVRHSKVLRYVKERAELVLLAGKGWEVTDTAEMAVLAIDMGSPPGRAFQINAPVLLGNLPADAEFRYHPLLKKHGILSVLNVPVAVNGVVWGVLEVDSTEQDAFSDDDAAFLHTMGFILALAIQHSEIKQQKNKAKEEANARLVQADVMLQEQNHRVKNYFQMIMSLLSLRSLRASNEAQRAEYKDVMERVAAIGLAHDLLMVRGGDSVVEISAYLGALCDNMERSLGEGPKVAREFETRNLRADRIVPIGLILNELLTNCIKYAAIERPDRMIAVRFSVNAVNQEAKLTVQDNGPGMGERRAGSKGLSFVSMLAEQLSGRMDIESSSAGTCVFVSFPLFD</sequence>
<dbReference type="GO" id="GO:0005524">
    <property type="term" value="F:ATP binding"/>
    <property type="evidence" value="ECO:0007669"/>
    <property type="project" value="UniProtKB-KW"/>
</dbReference>
<dbReference type="InterPro" id="IPR036890">
    <property type="entry name" value="HATPase_C_sf"/>
</dbReference>
<evidence type="ECO:0000256" key="3">
    <source>
        <dbReference type="ARBA" id="ARBA00022553"/>
    </source>
</evidence>
<reference evidence="11 12" key="1">
    <citation type="submission" date="2019-07" db="EMBL/GenBank/DDBJ databases">
        <title>Genome sequencing for Ferrovibrio sp. K5.</title>
        <authorList>
            <person name="Park S.-J."/>
        </authorList>
    </citation>
    <scope>NUCLEOTIDE SEQUENCE [LARGE SCALE GENOMIC DNA]</scope>
    <source>
        <strain evidence="11 12">K5</strain>
    </source>
</reference>
<dbReference type="PANTHER" id="PTHR41523:SF8">
    <property type="entry name" value="ETHYLENE RESPONSE SENSOR PROTEIN"/>
    <property type="match status" value="1"/>
</dbReference>
<dbReference type="Proteomes" id="UP000317496">
    <property type="component" value="Chromosome"/>
</dbReference>
<dbReference type="SUPFAM" id="SSF55874">
    <property type="entry name" value="ATPase domain of HSP90 chaperone/DNA topoisomerase II/histidine kinase"/>
    <property type="match status" value="1"/>
</dbReference>
<dbReference type="Pfam" id="PF13185">
    <property type="entry name" value="GAF_2"/>
    <property type="match status" value="1"/>
</dbReference>
<feature type="domain" description="Histidine kinase/HSP90-like ATPase" evidence="10">
    <location>
        <begin position="297"/>
        <end position="393"/>
    </location>
</feature>
<evidence type="ECO:0000259" key="9">
    <source>
        <dbReference type="SMART" id="SM00065"/>
    </source>
</evidence>
<protein>
    <recommendedName>
        <fullName evidence="2">histidine kinase</fullName>
        <ecNumber evidence="2">2.7.13.3</ecNumber>
    </recommendedName>
</protein>
<dbReference type="InterPro" id="IPR003018">
    <property type="entry name" value="GAF"/>
</dbReference>
<dbReference type="KEGG" id="fer:FNB15_00530"/>
<dbReference type="SUPFAM" id="SSF55781">
    <property type="entry name" value="GAF domain-like"/>
    <property type="match status" value="1"/>
</dbReference>
<dbReference type="EMBL" id="CP041636">
    <property type="protein sequence ID" value="QDO95860.1"/>
    <property type="molecule type" value="Genomic_DNA"/>
</dbReference>
<keyword evidence="8" id="KW-0175">Coiled coil</keyword>
<dbReference type="Gene3D" id="3.30.565.10">
    <property type="entry name" value="Histidine kinase-like ATPase, C-terminal domain"/>
    <property type="match status" value="1"/>
</dbReference>
<dbReference type="Pfam" id="PF07568">
    <property type="entry name" value="HisKA_2"/>
    <property type="match status" value="1"/>
</dbReference>
<keyword evidence="7" id="KW-0067">ATP-binding</keyword>
<keyword evidence="6" id="KW-0418">Kinase</keyword>
<dbReference type="Gene3D" id="3.30.450.40">
    <property type="match status" value="1"/>
</dbReference>
<evidence type="ECO:0000259" key="10">
    <source>
        <dbReference type="SMART" id="SM00387"/>
    </source>
</evidence>
<evidence type="ECO:0000256" key="1">
    <source>
        <dbReference type="ARBA" id="ARBA00000085"/>
    </source>
</evidence>
<dbReference type="Pfam" id="PF02518">
    <property type="entry name" value="HATPase_c"/>
    <property type="match status" value="1"/>
</dbReference>
<dbReference type="InterPro" id="IPR029016">
    <property type="entry name" value="GAF-like_dom_sf"/>
</dbReference>
<dbReference type="InterPro" id="IPR011495">
    <property type="entry name" value="Sig_transdc_His_kin_sub2_dim/P"/>
</dbReference>
<gene>
    <name evidence="11" type="ORF">FNB15_00530</name>
</gene>
<evidence type="ECO:0000256" key="6">
    <source>
        <dbReference type="ARBA" id="ARBA00022777"/>
    </source>
</evidence>
<comment type="catalytic activity">
    <reaction evidence="1">
        <text>ATP + protein L-histidine = ADP + protein N-phospho-L-histidine.</text>
        <dbReference type="EC" id="2.7.13.3"/>
    </reaction>
</comment>
<keyword evidence="5" id="KW-0547">Nucleotide-binding</keyword>
<evidence type="ECO:0000256" key="4">
    <source>
        <dbReference type="ARBA" id="ARBA00022679"/>
    </source>
</evidence>
<dbReference type="InterPro" id="IPR003594">
    <property type="entry name" value="HATPase_dom"/>
</dbReference>
<evidence type="ECO:0000256" key="5">
    <source>
        <dbReference type="ARBA" id="ARBA00022741"/>
    </source>
</evidence>
<name>A0A516GX05_9PROT</name>
<dbReference type="SMART" id="SM00387">
    <property type="entry name" value="HATPase_c"/>
    <property type="match status" value="1"/>
</dbReference>
<dbReference type="GO" id="GO:0004673">
    <property type="term" value="F:protein histidine kinase activity"/>
    <property type="evidence" value="ECO:0007669"/>
    <property type="project" value="UniProtKB-EC"/>
</dbReference>
<evidence type="ECO:0000256" key="2">
    <source>
        <dbReference type="ARBA" id="ARBA00012438"/>
    </source>
</evidence>
<keyword evidence="12" id="KW-1185">Reference proteome</keyword>
<dbReference type="AlphaFoldDB" id="A0A516GX05"/>
<keyword evidence="4" id="KW-0808">Transferase</keyword>
<accession>A0A516GX05</accession>
<dbReference type="SMART" id="SM00065">
    <property type="entry name" value="GAF"/>
    <property type="match status" value="1"/>
</dbReference>
<proteinExistence type="predicted"/>
<evidence type="ECO:0000313" key="12">
    <source>
        <dbReference type="Proteomes" id="UP000317496"/>
    </source>
</evidence>
<keyword evidence="3" id="KW-0597">Phosphoprotein</keyword>
<evidence type="ECO:0000313" key="11">
    <source>
        <dbReference type="EMBL" id="QDO95860.1"/>
    </source>
</evidence>
<dbReference type="EC" id="2.7.13.3" evidence="2"/>
<evidence type="ECO:0000256" key="8">
    <source>
        <dbReference type="SAM" id="Coils"/>
    </source>
</evidence>
<organism evidence="11 12">
    <name type="scientific">Ferrovibrio terrae</name>
    <dbReference type="NCBI Taxonomy" id="2594003"/>
    <lineage>
        <taxon>Bacteria</taxon>
        <taxon>Pseudomonadati</taxon>
        <taxon>Pseudomonadota</taxon>
        <taxon>Alphaproteobacteria</taxon>
        <taxon>Rhodospirillales</taxon>
        <taxon>Rhodospirillaceae</taxon>
        <taxon>Ferrovibrio</taxon>
    </lineage>
</organism>
<feature type="coiled-coil region" evidence="8">
    <location>
        <begin position="170"/>
        <end position="242"/>
    </location>
</feature>
<dbReference type="OrthoDB" id="9767435at2"/>
<feature type="domain" description="GAF" evidence="9">
    <location>
        <begin position="36"/>
        <end position="185"/>
    </location>
</feature>
<dbReference type="PANTHER" id="PTHR41523">
    <property type="entry name" value="TWO-COMPONENT SYSTEM SENSOR PROTEIN"/>
    <property type="match status" value="1"/>
</dbReference>
<evidence type="ECO:0000256" key="7">
    <source>
        <dbReference type="ARBA" id="ARBA00022840"/>
    </source>
</evidence>